<feature type="domain" description="Sulfatase N-terminal" evidence="2">
    <location>
        <begin position="248"/>
        <end position="529"/>
    </location>
</feature>
<comment type="caution">
    <text evidence="4">The sequence shown here is derived from an EMBL/GenBank/DDBJ whole genome shotgun (WGS) entry which is preliminary data.</text>
</comment>
<dbReference type="PIRSF" id="PIRSF004950">
    <property type="entry name" value="Mmb_sulf_HI0842"/>
    <property type="match status" value="1"/>
</dbReference>
<keyword evidence="1" id="KW-0812">Transmembrane</keyword>
<dbReference type="InterPro" id="IPR024588">
    <property type="entry name" value="YejM_N"/>
</dbReference>
<evidence type="ECO:0000256" key="1">
    <source>
        <dbReference type="SAM" id="Phobius"/>
    </source>
</evidence>
<evidence type="ECO:0000259" key="2">
    <source>
        <dbReference type="Pfam" id="PF00884"/>
    </source>
</evidence>
<evidence type="ECO:0000313" key="4">
    <source>
        <dbReference type="EMBL" id="MTD11265.1"/>
    </source>
</evidence>
<feature type="transmembrane region" description="Helical" evidence="1">
    <location>
        <begin position="120"/>
        <end position="141"/>
    </location>
</feature>
<dbReference type="Proteomes" id="UP000473854">
    <property type="component" value="Unassembled WGS sequence"/>
</dbReference>
<dbReference type="InterPro" id="IPR052701">
    <property type="entry name" value="GAG_Ulvan_Degrading_Sulfatases"/>
</dbReference>
<dbReference type="EMBL" id="WLYL01000019">
    <property type="protein sequence ID" value="MTD11265.1"/>
    <property type="molecule type" value="Genomic_DNA"/>
</dbReference>
<dbReference type="InterPro" id="IPR000917">
    <property type="entry name" value="Sulfatase_N"/>
</dbReference>
<gene>
    <name evidence="4" type="ORF">GIX10_07460</name>
</gene>
<dbReference type="Pfam" id="PF00884">
    <property type="entry name" value="Sulfatase"/>
    <property type="match status" value="1"/>
</dbReference>
<dbReference type="SUPFAM" id="SSF53649">
    <property type="entry name" value="Alkaline phosphatase-like"/>
    <property type="match status" value="1"/>
</dbReference>
<feature type="domain" description="Inner membrane protein YejM N-terminal" evidence="3">
    <location>
        <begin position="7"/>
        <end position="239"/>
    </location>
</feature>
<feature type="transmembrane region" description="Helical" evidence="1">
    <location>
        <begin position="161"/>
        <end position="181"/>
    </location>
</feature>
<protein>
    <submittedName>
        <fullName evidence="4">DUF3413 domain-containing protein</fullName>
    </submittedName>
</protein>
<dbReference type="InterPro" id="IPR017850">
    <property type="entry name" value="Alkaline_phosphatase_core_sf"/>
</dbReference>
<dbReference type="RefSeq" id="WP_154772873.1">
    <property type="nucleotide sequence ID" value="NZ_JBLZXZ010000009.1"/>
</dbReference>
<dbReference type="Pfam" id="PF11893">
    <property type="entry name" value="DUF3413"/>
    <property type="match status" value="1"/>
</dbReference>
<organism evidence="4 5">
    <name type="scientific">Acinetobacter faecalis</name>
    <dbReference type="NCBI Taxonomy" id="2665161"/>
    <lineage>
        <taxon>Bacteria</taxon>
        <taxon>Pseudomonadati</taxon>
        <taxon>Pseudomonadota</taxon>
        <taxon>Gammaproteobacteria</taxon>
        <taxon>Moraxellales</taxon>
        <taxon>Moraxellaceae</taxon>
        <taxon>Acinetobacter</taxon>
    </lineage>
</organism>
<feature type="transmembrane region" description="Helical" evidence="1">
    <location>
        <begin position="77"/>
        <end position="100"/>
    </location>
</feature>
<keyword evidence="1" id="KW-0472">Membrane</keyword>
<dbReference type="CDD" id="cd16148">
    <property type="entry name" value="sulfatase_like"/>
    <property type="match status" value="1"/>
</dbReference>
<feature type="transmembrane region" description="Helical" evidence="1">
    <location>
        <begin position="42"/>
        <end position="70"/>
    </location>
</feature>
<dbReference type="AlphaFoldDB" id="A0A6L6GFI8"/>
<keyword evidence="1" id="KW-1133">Transmembrane helix</keyword>
<dbReference type="PANTHER" id="PTHR43751">
    <property type="entry name" value="SULFATASE"/>
    <property type="match status" value="1"/>
</dbReference>
<evidence type="ECO:0000313" key="5">
    <source>
        <dbReference type="Proteomes" id="UP000473854"/>
    </source>
</evidence>
<reference evidence="4 5" key="1">
    <citation type="submission" date="2019-11" db="EMBL/GenBank/DDBJ databases">
        <authorList>
            <person name="An D."/>
        </authorList>
    </citation>
    <scope>NUCLEOTIDE SEQUENCE [LARGE SCALE GENOMIC DNA]</scope>
    <source>
        <strain evidence="4 5">YIM 103518</strain>
    </source>
</reference>
<proteinExistence type="predicted"/>
<name>A0A6L6GFI8_9GAMM</name>
<accession>A0A6L6GFI8</accession>
<dbReference type="InterPro" id="IPR012159">
    <property type="entry name" value="YejM-like"/>
</dbReference>
<feature type="transmembrane region" description="Helical" evidence="1">
    <location>
        <begin position="12"/>
        <end position="30"/>
    </location>
</feature>
<dbReference type="PANTHER" id="PTHR43751:SF3">
    <property type="entry name" value="SULFATASE N-TERMINAL DOMAIN-CONTAINING PROTEIN"/>
    <property type="match status" value="1"/>
</dbReference>
<dbReference type="Gene3D" id="3.40.720.10">
    <property type="entry name" value="Alkaline Phosphatase, subunit A"/>
    <property type="match status" value="1"/>
</dbReference>
<sequence length="612" mass="69455">MPFKTKLHSHGYFIAVNAIIAMLIACRYFFVMPEIPSDLLGFSFLVSSVISHMATLTALIGLILIPLLLLPTIARRLIISGISSFILITLFIDTIVFSQYRFHISMVMLELVMSGQVVSFPLSTWLMTIFGILALWALQYALIVKLDKNIPLPHWKLGKKFAWITFITLLISHGIHIWAAANVYQPVTMTKKYLPLFQPSSSTATMRKMGWIDEEAIKKQQEMKVSSNSDLNYPLQPLQTQPVSKPTNIVFIVVDSWRADTFNAETSPNMWAYAQKGKILQNHLSTGSATRTGIFGLFYGIPGTYWHSVLSNRKTPVFMDRLQAMDYQLGIFAAAKLTNPEFDRTVFAKVPNLRISSAGRSPDGLDVGLTQDWLTWFDKRDKNKPTFSFLFYDSPHGYAFPNDYPHQFKPMLEEVNYLKLSNDTDRSLMMNRYKTSVHYVDSIVKQVLDKIKASGDEENTLVIITGDHGQEVNDNMENFWGHNGNFTDPQVKVPFAIIGPKINTSGIMNWSDDTFTSHQDVVPTLMKHYLGVTNNIKDYSVGEDLMSSEVKRDWILASGYSRYAVITKQDILEVGAVGQYEFLDKSNKPIKGQQFNGQYLQSALEQMSRFNK</sequence>
<dbReference type="PROSITE" id="PS51257">
    <property type="entry name" value="PROKAR_LIPOPROTEIN"/>
    <property type="match status" value="1"/>
</dbReference>
<evidence type="ECO:0000259" key="3">
    <source>
        <dbReference type="Pfam" id="PF11893"/>
    </source>
</evidence>